<dbReference type="GO" id="GO:0003735">
    <property type="term" value="F:structural constituent of ribosome"/>
    <property type="evidence" value="ECO:0000318"/>
    <property type="project" value="GO_Central"/>
</dbReference>
<dbReference type="GO" id="GO:0006412">
    <property type="term" value="P:translation"/>
    <property type="evidence" value="ECO:0007669"/>
    <property type="project" value="InterPro"/>
</dbReference>
<dbReference type="EnsemblMetazoa" id="XM_030975310">
    <property type="protein sequence ID" value="XP_030831170"/>
    <property type="gene ID" value="LOC105441899"/>
</dbReference>
<keyword evidence="3 4" id="KW-0687">Ribonucleoprotein</keyword>
<evidence type="ECO:0000313" key="7">
    <source>
        <dbReference type="Proteomes" id="UP000007110"/>
    </source>
</evidence>
<dbReference type="RefSeq" id="XP_030831170.1">
    <property type="nucleotide sequence ID" value="XM_030975310.1"/>
</dbReference>
<evidence type="ECO:0000256" key="2">
    <source>
        <dbReference type="ARBA" id="ARBA00022980"/>
    </source>
</evidence>
<dbReference type="InParanoid" id="A0A7M7N4L8"/>
<evidence type="ECO:0000256" key="1">
    <source>
        <dbReference type="ARBA" id="ARBA00005640"/>
    </source>
</evidence>
<reference evidence="6" key="2">
    <citation type="submission" date="2021-01" db="UniProtKB">
        <authorList>
            <consortium name="EnsemblMetazoa"/>
        </authorList>
    </citation>
    <scope>IDENTIFICATION</scope>
</reference>
<keyword evidence="2 4" id="KW-0689">Ribosomal protein</keyword>
<dbReference type="Pfam" id="PF01294">
    <property type="entry name" value="Ribosomal_L13e"/>
    <property type="match status" value="1"/>
</dbReference>
<dbReference type="EnsemblMetazoa" id="XM_030975311">
    <property type="protein sequence ID" value="XP_030831171"/>
    <property type="gene ID" value="LOC105441899"/>
</dbReference>
<dbReference type="InterPro" id="IPR018256">
    <property type="entry name" value="Ribosomal_eL13_CS"/>
</dbReference>
<proteinExistence type="inferred from homology"/>
<evidence type="ECO:0000256" key="3">
    <source>
        <dbReference type="ARBA" id="ARBA00023274"/>
    </source>
</evidence>
<protein>
    <recommendedName>
        <fullName evidence="4">60S ribosomal protein L13</fullName>
    </recommendedName>
</protein>
<dbReference type="FunCoup" id="A0A7M7N4L8">
    <property type="interactions" value="1795"/>
</dbReference>
<dbReference type="GeneID" id="105441899"/>
<sequence>MSPKGNGVLPNVHFRKEWQNYVRTWFDQPARKKRRHNNRVQKARKIAPRPIAGPLRPQVTCQTFKYHTKLREGRGFTLEELKAAGIHKKYAPTIGISVDHRRKNRSVEGLQANVQRLKEYRSKLILFPKKLSKPKKGDSDEAELKMATQLEGPVMPIKVVTKREKARAISDEEKKHSVYQALRMARSNKKLFGLRVKRKAEKEAEEAQNKPKGKK</sequence>
<dbReference type="RefSeq" id="XP_030831171.1">
    <property type="nucleotide sequence ID" value="XM_030975311.1"/>
</dbReference>
<dbReference type="OMA" id="HWHKRIK"/>
<evidence type="ECO:0000256" key="5">
    <source>
        <dbReference type="SAM" id="MobiDB-lite"/>
    </source>
</evidence>
<feature type="compositionally biased region" description="Basic and acidic residues" evidence="5">
    <location>
        <begin position="200"/>
        <end position="209"/>
    </location>
</feature>
<dbReference type="PANTHER" id="PTHR11722:SF0">
    <property type="entry name" value="LARGE RIBOSOMAL SUBUNIT PROTEIN EL13"/>
    <property type="match status" value="1"/>
</dbReference>
<evidence type="ECO:0000313" key="6">
    <source>
        <dbReference type="EnsemblMetazoa" id="XP_030831171"/>
    </source>
</evidence>
<dbReference type="GO" id="GO:0003723">
    <property type="term" value="F:RNA binding"/>
    <property type="evidence" value="ECO:0000318"/>
    <property type="project" value="GO_Central"/>
</dbReference>
<dbReference type="HAMAP" id="MF_00499">
    <property type="entry name" value="Ribosomal_eL13"/>
    <property type="match status" value="1"/>
</dbReference>
<keyword evidence="7" id="KW-1185">Reference proteome</keyword>
<dbReference type="PROSITE" id="PS01104">
    <property type="entry name" value="RIBOSOMAL_L13E"/>
    <property type="match status" value="1"/>
</dbReference>
<dbReference type="Gene3D" id="1.20.5.110">
    <property type="match status" value="1"/>
</dbReference>
<name>A0A7M7N4L8_STRPU</name>
<dbReference type="KEGG" id="spu:105441899"/>
<accession>A0A7M7N4L8</accession>
<dbReference type="Proteomes" id="UP000007110">
    <property type="component" value="Unassembled WGS sequence"/>
</dbReference>
<evidence type="ECO:0000256" key="4">
    <source>
        <dbReference type="RuleBase" id="RU000572"/>
    </source>
</evidence>
<organism evidence="6 7">
    <name type="scientific">Strongylocentrotus purpuratus</name>
    <name type="common">Purple sea urchin</name>
    <dbReference type="NCBI Taxonomy" id="7668"/>
    <lineage>
        <taxon>Eukaryota</taxon>
        <taxon>Metazoa</taxon>
        <taxon>Echinodermata</taxon>
        <taxon>Eleutherozoa</taxon>
        <taxon>Echinozoa</taxon>
        <taxon>Echinoidea</taxon>
        <taxon>Euechinoidea</taxon>
        <taxon>Echinacea</taxon>
        <taxon>Camarodonta</taxon>
        <taxon>Echinidea</taxon>
        <taxon>Strongylocentrotidae</taxon>
        <taxon>Strongylocentrotus</taxon>
    </lineage>
</organism>
<dbReference type="InterPro" id="IPR001380">
    <property type="entry name" value="Ribosomal_eL13"/>
</dbReference>
<dbReference type="PANTHER" id="PTHR11722">
    <property type="entry name" value="60S RIBOSOMAL PROTEIN L13"/>
    <property type="match status" value="1"/>
</dbReference>
<feature type="region of interest" description="Disordered" evidence="5">
    <location>
        <begin position="193"/>
        <end position="215"/>
    </location>
</feature>
<comment type="similarity">
    <text evidence="1 4">Belongs to the eukaryotic ribosomal protein eL13 family.</text>
</comment>
<dbReference type="OrthoDB" id="10264538at2759"/>
<dbReference type="AlphaFoldDB" id="A0A7M7N4L8"/>
<dbReference type="CTD" id="6137"/>
<reference evidence="7" key="1">
    <citation type="submission" date="2015-02" db="EMBL/GenBank/DDBJ databases">
        <title>Genome sequencing for Strongylocentrotus purpuratus.</title>
        <authorList>
            <person name="Murali S."/>
            <person name="Liu Y."/>
            <person name="Vee V."/>
            <person name="English A."/>
            <person name="Wang M."/>
            <person name="Skinner E."/>
            <person name="Han Y."/>
            <person name="Muzny D.M."/>
            <person name="Worley K.C."/>
            <person name="Gibbs R.A."/>
        </authorList>
    </citation>
    <scope>NUCLEOTIDE SEQUENCE</scope>
</reference>
<dbReference type="GO" id="GO:0022625">
    <property type="term" value="C:cytosolic large ribosomal subunit"/>
    <property type="evidence" value="ECO:0000318"/>
    <property type="project" value="GO_Central"/>
</dbReference>
<dbReference type="FunFam" id="1.20.5.110:FF:000003">
    <property type="entry name" value="60S ribosomal protein L13"/>
    <property type="match status" value="1"/>
</dbReference>